<evidence type="ECO:0000259" key="5">
    <source>
        <dbReference type="PROSITE" id="PS50222"/>
    </source>
</evidence>
<feature type="domain" description="EF-hand" evidence="5">
    <location>
        <begin position="49"/>
        <end position="84"/>
    </location>
</feature>
<feature type="domain" description="EF-hand" evidence="5">
    <location>
        <begin position="13"/>
        <end position="48"/>
    </location>
</feature>
<dbReference type="GO" id="GO:0005509">
    <property type="term" value="F:calcium ion binding"/>
    <property type="evidence" value="ECO:0007669"/>
    <property type="project" value="InterPro"/>
</dbReference>
<dbReference type="SMART" id="SM00054">
    <property type="entry name" value="EFh"/>
    <property type="match status" value="3"/>
</dbReference>
<comment type="caution">
    <text evidence="6">The sequence shown here is derived from an EMBL/GenBank/DDBJ whole genome shotgun (WGS) entry which is preliminary data.</text>
</comment>
<feature type="region of interest" description="Disordered" evidence="4">
    <location>
        <begin position="212"/>
        <end position="258"/>
    </location>
</feature>
<dbReference type="InterPro" id="IPR011992">
    <property type="entry name" value="EF-hand-dom_pair"/>
</dbReference>
<dbReference type="CDD" id="cd00051">
    <property type="entry name" value="EFh"/>
    <property type="match status" value="2"/>
</dbReference>
<dbReference type="InterPro" id="IPR018247">
    <property type="entry name" value="EF_Hand_1_Ca_BS"/>
</dbReference>
<dbReference type="InterPro" id="IPR050230">
    <property type="entry name" value="CALM/Myosin/TropC-like"/>
</dbReference>
<feature type="compositionally biased region" description="Low complexity" evidence="4">
    <location>
        <begin position="218"/>
        <end position="240"/>
    </location>
</feature>
<dbReference type="SUPFAM" id="SSF47473">
    <property type="entry name" value="EF-hand"/>
    <property type="match status" value="1"/>
</dbReference>
<evidence type="ECO:0000313" key="7">
    <source>
        <dbReference type="Proteomes" id="UP000747542"/>
    </source>
</evidence>
<accession>A0A8J5NCB7</accession>
<organism evidence="6 7">
    <name type="scientific">Homarus americanus</name>
    <name type="common">American lobster</name>
    <dbReference type="NCBI Taxonomy" id="6706"/>
    <lineage>
        <taxon>Eukaryota</taxon>
        <taxon>Metazoa</taxon>
        <taxon>Ecdysozoa</taxon>
        <taxon>Arthropoda</taxon>
        <taxon>Crustacea</taxon>
        <taxon>Multicrustacea</taxon>
        <taxon>Malacostraca</taxon>
        <taxon>Eumalacostraca</taxon>
        <taxon>Eucarida</taxon>
        <taxon>Decapoda</taxon>
        <taxon>Pleocyemata</taxon>
        <taxon>Astacidea</taxon>
        <taxon>Nephropoidea</taxon>
        <taxon>Nephropidae</taxon>
        <taxon>Homarus</taxon>
    </lineage>
</organism>
<evidence type="ECO:0000256" key="4">
    <source>
        <dbReference type="SAM" id="MobiDB-lite"/>
    </source>
</evidence>
<dbReference type="Pfam" id="PF13499">
    <property type="entry name" value="EF-hand_7"/>
    <property type="match status" value="2"/>
</dbReference>
<dbReference type="PANTHER" id="PTHR23048:SF0">
    <property type="entry name" value="CALMODULIN LIKE 3"/>
    <property type="match status" value="1"/>
</dbReference>
<proteinExistence type="predicted"/>
<evidence type="ECO:0000256" key="1">
    <source>
        <dbReference type="ARBA" id="ARBA00022737"/>
    </source>
</evidence>
<dbReference type="PANTHER" id="PTHR23048">
    <property type="entry name" value="MYOSIN LIGHT CHAIN 1, 3"/>
    <property type="match status" value="1"/>
</dbReference>
<dbReference type="AlphaFoldDB" id="A0A8J5NCB7"/>
<name>A0A8J5NCB7_HOMAM</name>
<comment type="function">
    <text evidence="3">Troponin is the central regulatory protein of striated muscle contraction. Tn consists of three components: Tn-I which is the inhibitor of actomyosin ATPase, Tn-T which contains the binding site for tropomyosin and Tn-C. The binding of calcium to Tn-C abolishes the inhibitory action of Tn on actin filaments.</text>
</comment>
<reference evidence="6" key="1">
    <citation type="journal article" date="2021" name="Sci. Adv.">
        <title>The American lobster genome reveals insights on longevity, neural, and immune adaptations.</title>
        <authorList>
            <person name="Polinski J.M."/>
            <person name="Zimin A.V."/>
            <person name="Clark K.F."/>
            <person name="Kohn A.B."/>
            <person name="Sadowski N."/>
            <person name="Timp W."/>
            <person name="Ptitsyn A."/>
            <person name="Khanna P."/>
            <person name="Romanova D.Y."/>
            <person name="Williams P."/>
            <person name="Greenwood S.J."/>
            <person name="Moroz L.L."/>
            <person name="Walt D.R."/>
            <person name="Bodnar A.G."/>
        </authorList>
    </citation>
    <scope>NUCLEOTIDE SEQUENCE</scope>
    <source>
        <strain evidence="6">GMGI-L3</strain>
    </source>
</reference>
<dbReference type="PROSITE" id="PS50222">
    <property type="entry name" value="EF_HAND_2"/>
    <property type="match status" value="3"/>
</dbReference>
<dbReference type="GO" id="GO:0016460">
    <property type="term" value="C:myosin II complex"/>
    <property type="evidence" value="ECO:0007669"/>
    <property type="project" value="TreeGrafter"/>
</dbReference>
<keyword evidence="2" id="KW-0106">Calcium</keyword>
<dbReference type="Gene3D" id="1.10.238.10">
    <property type="entry name" value="EF-hand"/>
    <property type="match status" value="2"/>
</dbReference>
<sequence length="258" mass="28414">MGADIELPPIDDEQMQVLKRAFDSFDSDKKGAISTEIVGTILRMMGQTVNRQILSQVIEEVDVDGSGELEFNEFVMLAVKFMNEEDEEELKKELYEAFRLYDKDGQGFIPTKVLREILHELDDKLTEEELDGIVDEIDQDGSGTVDFDGEIHGHDDRLNAPPRTSVTPPRPHCYVIISLRNIIRPHSFTGAILGVVSHVPSSLIVVPHIPSSPRDVPHVPSSSVAPHVPSSSVAPHVPSSFSGTQRVPAPPHLTSVSL</sequence>
<dbReference type="FunFam" id="1.10.238.10:FF:000001">
    <property type="entry name" value="Calmodulin 1"/>
    <property type="match status" value="1"/>
</dbReference>
<dbReference type="InterPro" id="IPR002048">
    <property type="entry name" value="EF_hand_dom"/>
</dbReference>
<evidence type="ECO:0000256" key="2">
    <source>
        <dbReference type="ARBA" id="ARBA00022837"/>
    </source>
</evidence>
<feature type="domain" description="EF-hand" evidence="5">
    <location>
        <begin position="89"/>
        <end position="124"/>
    </location>
</feature>
<keyword evidence="7" id="KW-1185">Reference proteome</keyword>
<dbReference type="Proteomes" id="UP000747542">
    <property type="component" value="Unassembled WGS sequence"/>
</dbReference>
<dbReference type="EMBL" id="JAHLQT010002534">
    <property type="protein sequence ID" value="KAG7177072.1"/>
    <property type="molecule type" value="Genomic_DNA"/>
</dbReference>
<evidence type="ECO:0000256" key="3">
    <source>
        <dbReference type="ARBA" id="ARBA00037722"/>
    </source>
</evidence>
<protein>
    <submittedName>
        <fullName evidence="6">Troponin C-like 1</fullName>
    </submittedName>
</protein>
<dbReference type="PROSITE" id="PS00018">
    <property type="entry name" value="EF_HAND_1"/>
    <property type="match status" value="1"/>
</dbReference>
<gene>
    <name evidence="6" type="primary">TnnC-L1</name>
    <name evidence="6" type="ORF">Hamer_G000298</name>
</gene>
<keyword evidence="1" id="KW-0677">Repeat</keyword>
<evidence type="ECO:0000313" key="6">
    <source>
        <dbReference type="EMBL" id="KAG7177072.1"/>
    </source>
</evidence>